<comment type="caution">
    <text evidence="10">The sequence shown here is derived from an EMBL/GenBank/DDBJ whole genome shotgun (WGS) entry which is preliminary data.</text>
</comment>
<proteinExistence type="inferred from homology"/>
<evidence type="ECO:0000256" key="4">
    <source>
        <dbReference type="ARBA" id="ARBA00022807"/>
    </source>
</evidence>
<evidence type="ECO:0000256" key="6">
    <source>
        <dbReference type="ARBA" id="ARBA00023157"/>
    </source>
</evidence>
<keyword evidence="4" id="KW-0788">Thiol protease</keyword>
<dbReference type="GO" id="GO:0006508">
    <property type="term" value="P:proteolysis"/>
    <property type="evidence" value="ECO:0007669"/>
    <property type="project" value="UniProtKB-KW"/>
</dbReference>
<keyword evidence="11" id="KW-1185">Reference proteome</keyword>
<dbReference type="InterPro" id="IPR025661">
    <property type="entry name" value="Pept_asp_AS"/>
</dbReference>
<accession>A0AAV6HD79</accession>
<dbReference type="InterPro" id="IPR000668">
    <property type="entry name" value="Peptidase_C1A_C"/>
</dbReference>
<evidence type="ECO:0008006" key="12">
    <source>
        <dbReference type="Google" id="ProtNLM"/>
    </source>
</evidence>
<evidence type="ECO:0000313" key="10">
    <source>
        <dbReference type="EMBL" id="KAG5285285.1"/>
    </source>
</evidence>
<dbReference type="SMART" id="SM00848">
    <property type="entry name" value="Inhibitor_I29"/>
    <property type="match status" value="1"/>
</dbReference>
<dbReference type="InterPro" id="IPR013201">
    <property type="entry name" value="Prot_inhib_I29"/>
</dbReference>
<evidence type="ECO:0000259" key="9">
    <source>
        <dbReference type="SMART" id="SM00848"/>
    </source>
</evidence>
<dbReference type="InterPro" id="IPR025660">
    <property type="entry name" value="Pept_his_AS"/>
</dbReference>
<evidence type="ECO:0000256" key="7">
    <source>
        <dbReference type="SAM" id="SignalP"/>
    </source>
</evidence>
<dbReference type="Pfam" id="PF08246">
    <property type="entry name" value="Inhibitor_I29"/>
    <property type="match status" value="1"/>
</dbReference>
<dbReference type="GO" id="GO:0008234">
    <property type="term" value="F:cysteine-type peptidase activity"/>
    <property type="evidence" value="ECO:0007669"/>
    <property type="project" value="UniProtKB-KW"/>
</dbReference>
<feature type="domain" description="Cathepsin propeptide inhibitor" evidence="9">
    <location>
        <begin position="26"/>
        <end position="86"/>
    </location>
</feature>
<dbReference type="PRINTS" id="PR00705">
    <property type="entry name" value="PAPAIN"/>
</dbReference>
<keyword evidence="6" id="KW-1015">Disulfide bond</keyword>
<evidence type="ECO:0000259" key="8">
    <source>
        <dbReference type="SMART" id="SM00645"/>
    </source>
</evidence>
<evidence type="ECO:0000313" key="11">
    <source>
        <dbReference type="Proteomes" id="UP000823561"/>
    </source>
</evidence>
<gene>
    <name evidence="10" type="ORF">AALO_G00001610</name>
</gene>
<keyword evidence="2" id="KW-0645">Protease</keyword>
<feature type="domain" description="Peptidase C1A papain C-terminal" evidence="8">
    <location>
        <begin position="121"/>
        <end position="334"/>
    </location>
</feature>
<evidence type="ECO:0000256" key="2">
    <source>
        <dbReference type="ARBA" id="ARBA00022670"/>
    </source>
</evidence>
<protein>
    <recommendedName>
        <fullName evidence="12">Cathepsin L</fullName>
    </recommendedName>
</protein>
<evidence type="ECO:0000256" key="3">
    <source>
        <dbReference type="ARBA" id="ARBA00022801"/>
    </source>
</evidence>
<dbReference type="AlphaFoldDB" id="A0AAV6HD79"/>
<dbReference type="FunFam" id="3.90.70.10:FF:000006">
    <property type="entry name" value="Cathepsin S"/>
    <property type="match status" value="1"/>
</dbReference>
<dbReference type="Pfam" id="PF00112">
    <property type="entry name" value="Peptidase_C1"/>
    <property type="match status" value="1"/>
</dbReference>
<dbReference type="InterPro" id="IPR039417">
    <property type="entry name" value="Peptidase_C1A_papain-like"/>
</dbReference>
<keyword evidence="3" id="KW-0378">Hydrolase</keyword>
<dbReference type="Proteomes" id="UP000823561">
    <property type="component" value="Chromosome 1"/>
</dbReference>
<dbReference type="InterPro" id="IPR038765">
    <property type="entry name" value="Papain-like_cys_pep_sf"/>
</dbReference>
<evidence type="ECO:0000256" key="1">
    <source>
        <dbReference type="ARBA" id="ARBA00008455"/>
    </source>
</evidence>
<dbReference type="Gene3D" id="3.90.70.10">
    <property type="entry name" value="Cysteine proteinases"/>
    <property type="match status" value="1"/>
</dbReference>
<dbReference type="PROSITE" id="PS00639">
    <property type="entry name" value="THIOL_PROTEASE_HIS"/>
    <property type="match status" value="1"/>
</dbReference>
<sequence>MKLLIIAAASLAVVSCASLSLEDLEFHAWKLKFGKSYRTPEEETRRKDIWLSTRRRVLTHNILADQGIKTYRMGMNHFSDMDSEEFKENVLLRNMIPSNKTRTLPHRAAKPSTPKGGAVKLSASMDWRDSGCVTYVKDQGQCGSCWAFSATGALESHYCINYGHLYDLSEQQLVDCSWSYGNKGCNGGWMDSAFQYVTDTGGVDTEGYYPYEGEDGNCRFDPAGVAVTCRGYTDVTPQGDESALQSYVAQGPVSVAVDASDFQYYDSGVFYDSYCSSSNVNHAVLVVGYGTEGGQDYWLVKNSWGTSWGEQGYIKMSRNQGNQCGIASYASFPVIGW</sequence>
<keyword evidence="7" id="KW-0732">Signal</keyword>
<dbReference type="PANTHER" id="PTHR12411">
    <property type="entry name" value="CYSTEINE PROTEASE FAMILY C1-RELATED"/>
    <property type="match status" value="1"/>
</dbReference>
<reference evidence="10 11" key="1">
    <citation type="submission" date="2020-10" db="EMBL/GenBank/DDBJ databases">
        <title>Chromosome-scale genome assembly of the Allis shad, Alosa alosa.</title>
        <authorList>
            <person name="Margot Z."/>
            <person name="Christophe K."/>
            <person name="Cabau C."/>
            <person name="Louis A."/>
            <person name="Berthelot C."/>
            <person name="Parey E."/>
            <person name="Roest Crollius H."/>
            <person name="Montfort J."/>
            <person name="Robinson-Rechavi M."/>
            <person name="Bucao C."/>
            <person name="Bouchez O."/>
            <person name="Gislard M."/>
            <person name="Lluch J."/>
            <person name="Milhes M."/>
            <person name="Lampietro C."/>
            <person name="Lopez Roques C."/>
            <person name="Donnadieu C."/>
            <person name="Braasch I."/>
            <person name="Desvignes T."/>
            <person name="Postlethwait J."/>
            <person name="Bobe J."/>
            <person name="Guiguen Y."/>
        </authorList>
    </citation>
    <scope>NUCLEOTIDE SEQUENCE [LARGE SCALE GENOMIC DNA]</scope>
    <source>
        <strain evidence="10">M-15738</strain>
        <tissue evidence="10">Blood</tissue>
    </source>
</reference>
<dbReference type="SUPFAM" id="SSF54001">
    <property type="entry name" value="Cysteine proteinases"/>
    <property type="match status" value="1"/>
</dbReference>
<dbReference type="PROSITE" id="PS51257">
    <property type="entry name" value="PROKAR_LIPOPROTEIN"/>
    <property type="match status" value="1"/>
</dbReference>
<organism evidence="10 11">
    <name type="scientific">Alosa alosa</name>
    <name type="common">allis shad</name>
    <dbReference type="NCBI Taxonomy" id="278164"/>
    <lineage>
        <taxon>Eukaryota</taxon>
        <taxon>Metazoa</taxon>
        <taxon>Chordata</taxon>
        <taxon>Craniata</taxon>
        <taxon>Vertebrata</taxon>
        <taxon>Euteleostomi</taxon>
        <taxon>Actinopterygii</taxon>
        <taxon>Neopterygii</taxon>
        <taxon>Teleostei</taxon>
        <taxon>Clupei</taxon>
        <taxon>Clupeiformes</taxon>
        <taxon>Clupeoidei</taxon>
        <taxon>Clupeidae</taxon>
        <taxon>Alosa</taxon>
    </lineage>
</organism>
<dbReference type="PROSITE" id="PS00139">
    <property type="entry name" value="THIOL_PROTEASE_CYS"/>
    <property type="match status" value="1"/>
</dbReference>
<feature type="signal peptide" evidence="7">
    <location>
        <begin position="1"/>
        <end position="16"/>
    </location>
</feature>
<dbReference type="InterPro" id="IPR013128">
    <property type="entry name" value="Peptidase_C1A"/>
</dbReference>
<dbReference type="InterPro" id="IPR000169">
    <property type="entry name" value="Pept_cys_AS"/>
</dbReference>
<name>A0AAV6HD79_9TELE</name>
<dbReference type="PROSITE" id="PS00640">
    <property type="entry name" value="THIOL_PROTEASE_ASN"/>
    <property type="match status" value="1"/>
</dbReference>
<evidence type="ECO:0000256" key="5">
    <source>
        <dbReference type="ARBA" id="ARBA00023145"/>
    </source>
</evidence>
<comment type="similarity">
    <text evidence="1">Belongs to the peptidase C1 family.</text>
</comment>
<dbReference type="CDD" id="cd02248">
    <property type="entry name" value="Peptidase_C1A"/>
    <property type="match status" value="1"/>
</dbReference>
<dbReference type="SMART" id="SM00645">
    <property type="entry name" value="Pept_C1"/>
    <property type="match status" value="1"/>
</dbReference>
<keyword evidence="5" id="KW-0865">Zymogen</keyword>
<dbReference type="EMBL" id="JADWDJ010000001">
    <property type="protein sequence ID" value="KAG5285285.1"/>
    <property type="molecule type" value="Genomic_DNA"/>
</dbReference>
<feature type="chain" id="PRO_5043518124" description="Cathepsin L" evidence="7">
    <location>
        <begin position="17"/>
        <end position="337"/>
    </location>
</feature>